<organism evidence="3 4">
    <name type="scientific">Drechmeria coniospora</name>
    <name type="common">Nematophagous fungus</name>
    <name type="synonym">Meria coniospora</name>
    <dbReference type="NCBI Taxonomy" id="98403"/>
    <lineage>
        <taxon>Eukaryota</taxon>
        <taxon>Fungi</taxon>
        <taxon>Dikarya</taxon>
        <taxon>Ascomycota</taxon>
        <taxon>Pezizomycotina</taxon>
        <taxon>Sordariomycetes</taxon>
        <taxon>Hypocreomycetidae</taxon>
        <taxon>Hypocreales</taxon>
        <taxon>Ophiocordycipitaceae</taxon>
        <taxon>Drechmeria</taxon>
    </lineage>
</organism>
<gene>
    <name evidence="3" type="ORF">DCS_00996</name>
</gene>
<dbReference type="InterPro" id="IPR016024">
    <property type="entry name" value="ARM-type_fold"/>
</dbReference>
<feature type="compositionally biased region" description="Polar residues" evidence="2">
    <location>
        <begin position="868"/>
        <end position="897"/>
    </location>
</feature>
<name>A0A151GS74_DRECN</name>
<protein>
    <submittedName>
        <fullName evidence="3">Protein EFR3</fullName>
    </submittedName>
</protein>
<dbReference type="STRING" id="98403.A0A151GS74"/>
<feature type="compositionally biased region" description="Basic and acidic residues" evidence="2">
    <location>
        <begin position="1072"/>
        <end position="1087"/>
    </location>
</feature>
<dbReference type="PANTHER" id="PTHR47766">
    <property type="entry name" value="PROTEIN EFR3"/>
    <property type="match status" value="1"/>
</dbReference>
<sequence>MNAIQQKCRPKHQVLVLKCYPRTTKGAVDVKPNSSELSYLLFYATSRRSKIQKIGAFLEKKTASDVWRMRIGNVQVTLGILAALVEKSPKDVALIAPCVLRVLELVLRSDDITMVESSLHTFEAFCEHHDATSLFADHEYFRQYQSVVRSYAQLASPRRVPAKGGPVSRPVQMRWRNAGLEAVRCVATADALSSIFGRQIDVIVPMVLENLPADDPDFLDILLDRVEAEERSDAEKLPRRRTSVVAVRTPDAAGDTNPLALSGTALDVDRIADEDIGVLAMQCLKSIFVVPNRAQVHAATASLLAFILQRVAEGETVEFDEDARTDPPWAIKMYGVVARWAPVRDRYVILLASLETMMKTPLGEDSLRQHLALTALMQSLLQSDINLIGLSVMDVLLNLVKQIKKLFQLHGGSGHDSQSDDKSDVEKEGTSHSRRKHLLQGLERCIGDLATHIYYADQVTDMVSALVGRLKPGRSSSISSMTQVDKLEAVENGDPTSSAAQLSGSQSPSVDSYFSFRAGRSSALRVIKGILLVANNRSGVNGNKGLSRNRVPITVWDGTQWLLRDPDGHVRMAYVDALSTWLDRETMRADSNVRHDAPVRRRSSVLPGRDLATARRTVSSASKGERRPREPRCHFLPLLHLAIYDSALQFVDFDNDIALMHSLLSELVFRLGVNAARFGIPMIYRLQEDVQDFEQPIHKVRIAALCHAYFWALSEKFDFESSVVGRAIHNEIRRRRTKGFWIEGLHIPPPTPDQIGRPGIARPLPGWDPSTLEREALLPFDDRISLVECIAVSYRESNLSPPASPAVSPGRVPKTPALGSSTSPAPDAAHAQELPGLFRESMLVDWSRDSVLAALAKDKTESLHGSRPGTTGTNPNRLTINTAGLNGNNAHHQSSPYGSMRRTRPQSAQVYGDHLRPTMKPRKGSMRSGLSPSVSASSQAAIASIEQLKLILSGDATAQTAGIPGVDDDSDDSLVSFEYCPSEVSFRPDAQVQPPSGEEGHGRTASGSLGGPLTSNPTRDTESGVDSVDVPPVPPLPKLSTLSTKGGMPLADISVHNNASRPSRRLASRGTDSLKARSVRSRDDGGKGLDLQELLRGIDSRSCEGSLGNLAKPPY</sequence>
<dbReference type="SUPFAM" id="SSF48371">
    <property type="entry name" value="ARM repeat"/>
    <property type="match status" value="1"/>
</dbReference>
<dbReference type="Pfam" id="PF21072">
    <property type="entry name" value="EFR3"/>
    <property type="match status" value="1"/>
</dbReference>
<dbReference type="AlphaFoldDB" id="A0A151GS74"/>
<comment type="caution">
    <text evidence="3">The sequence shown here is derived from an EMBL/GenBank/DDBJ whole genome shotgun (WGS) entry which is preliminary data.</text>
</comment>
<feature type="compositionally biased region" description="Basic and acidic residues" evidence="2">
    <location>
        <begin position="417"/>
        <end position="431"/>
    </location>
</feature>
<evidence type="ECO:0000256" key="1">
    <source>
        <dbReference type="ARBA" id="ARBA00010216"/>
    </source>
</evidence>
<dbReference type="GeneID" id="63713639"/>
<feature type="region of interest" description="Disordered" evidence="2">
    <location>
        <begin position="985"/>
        <end position="1088"/>
    </location>
</feature>
<dbReference type="GO" id="GO:0005886">
    <property type="term" value="C:plasma membrane"/>
    <property type="evidence" value="ECO:0007669"/>
    <property type="project" value="TreeGrafter"/>
</dbReference>
<dbReference type="PANTHER" id="PTHR47766:SF1">
    <property type="entry name" value="PROTEIN EFR3"/>
    <property type="match status" value="1"/>
</dbReference>
<dbReference type="InParanoid" id="A0A151GS74"/>
<keyword evidence="4" id="KW-1185">Reference proteome</keyword>
<feature type="region of interest" description="Disordered" evidence="2">
    <location>
        <begin position="859"/>
        <end position="909"/>
    </location>
</feature>
<reference evidence="3 4" key="1">
    <citation type="journal article" date="2016" name="Sci. Rep.">
        <title>Insights into Adaptations to a Near-Obligate Nematode Endoparasitic Lifestyle from the Finished Genome of Drechmeria coniospora.</title>
        <authorList>
            <person name="Zhang L."/>
            <person name="Zhou Z."/>
            <person name="Guo Q."/>
            <person name="Fokkens L."/>
            <person name="Miskei M."/>
            <person name="Pocsi I."/>
            <person name="Zhang W."/>
            <person name="Chen M."/>
            <person name="Wang L."/>
            <person name="Sun Y."/>
            <person name="Donzelli B.G."/>
            <person name="Gibson D.M."/>
            <person name="Nelson D.R."/>
            <person name="Luo J.G."/>
            <person name="Rep M."/>
            <person name="Liu H."/>
            <person name="Yang S."/>
            <person name="Wang J."/>
            <person name="Krasnoff S.B."/>
            <person name="Xu Y."/>
            <person name="Molnar I."/>
            <person name="Lin M."/>
        </authorList>
    </citation>
    <scope>NUCLEOTIDE SEQUENCE [LARGE SCALE GENOMIC DNA]</scope>
    <source>
        <strain evidence="3 4">ARSEF 6962</strain>
    </source>
</reference>
<evidence type="ECO:0000313" key="3">
    <source>
        <dbReference type="EMBL" id="KYK59862.1"/>
    </source>
</evidence>
<evidence type="ECO:0000313" key="4">
    <source>
        <dbReference type="Proteomes" id="UP000076580"/>
    </source>
</evidence>
<comment type="similarity">
    <text evidence="1">Belongs to the EFR3 family.</text>
</comment>
<dbReference type="InterPro" id="IPR039786">
    <property type="entry name" value="EFR3"/>
</dbReference>
<accession>A0A151GS74</accession>
<dbReference type="EMBL" id="LAYC01000001">
    <property type="protein sequence ID" value="KYK59862.1"/>
    <property type="molecule type" value="Genomic_DNA"/>
</dbReference>
<evidence type="ECO:0000256" key="2">
    <source>
        <dbReference type="SAM" id="MobiDB-lite"/>
    </source>
</evidence>
<feature type="region of interest" description="Disordered" evidence="2">
    <location>
        <begin position="410"/>
        <end position="435"/>
    </location>
</feature>
<dbReference type="InterPro" id="IPR049150">
    <property type="entry name" value="EFR3_HEAT-like_rpt"/>
</dbReference>
<feature type="region of interest" description="Disordered" evidence="2">
    <location>
        <begin position="797"/>
        <end position="829"/>
    </location>
</feature>
<proteinExistence type="inferred from homology"/>
<dbReference type="GO" id="GO:0072659">
    <property type="term" value="P:protein localization to plasma membrane"/>
    <property type="evidence" value="ECO:0007669"/>
    <property type="project" value="InterPro"/>
</dbReference>
<dbReference type="RefSeq" id="XP_040659214.1">
    <property type="nucleotide sequence ID" value="XM_040798331.1"/>
</dbReference>
<dbReference type="Proteomes" id="UP000076580">
    <property type="component" value="Chromosome 01"/>
</dbReference>